<evidence type="ECO:0000256" key="6">
    <source>
        <dbReference type="ARBA" id="ARBA00023242"/>
    </source>
</evidence>
<dbReference type="GO" id="GO:0006952">
    <property type="term" value="P:defense response"/>
    <property type="evidence" value="ECO:0007669"/>
    <property type="project" value="UniProtKB-KW"/>
</dbReference>
<dbReference type="CDD" id="cd00018">
    <property type="entry name" value="AP2"/>
    <property type="match status" value="1"/>
</dbReference>
<evidence type="ECO:0000256" key="2">
    <source>
        <dbReference type="ARBA" id="ARBA00022821"/>
    </source>
</evidence>
<dbReference type="AlphaFoldDB" id="A0AAD4IUB1"/>
<dbReference type="Gene3D" id="3.30.730.10">
    <property type="entry name" value="AP2/ERF domain"/>
    <property type="match status" value="1"/>
</dbReference>
<dbReference type="PRINTS" id="PR00367">
    <property type="entry name" value="ETHRSPELEMNT"/>
</dbReference>
<keyword evidence="3" id="KW-0805">Transcription regulation</keyword>
<comment type="caution">
    <text evidence="9">The sequence shown here is derived from an EMBL/GenBank/DDBJ whole genome shotgun (WGS) entry which is preliminary data.</text>
</comment>
<comment type="subcellular location">
    <subcellularLocation>
        <location evidence="1">Nucleus</location>
    </subcellularLocation>
</comment>
<gene>
    <name evidence="9" type="ORF">C2S53_009735</name>
</gene>
<dbReference type="InterPro" id="IPR050913">
    <property type="entry name" value="AP2/ERF_ERF"/>
</dbReference>
<evidence type="ECO:0000259" key="8">
    <source>
        <dbReference type="PROSITE" id="PS51032"/>
    </source>
</evidence>
<evidence type="ECO:0000256" key="1">
    <source>
        <dbReference type="ARBA" id="ARBA00004123"/>
    </source>
</evidence>
<keyword evidence="4" id="KW-0238">DNA-binding</keyword>
<sequence length="319" mass="34983">MLSTAGLKYTEHFNQTTILATPEYSIPPEMKTVRVSVTDADATDSSSDEDDTASNVKRQRVRKYIHEVRVLPCCGDYPAVNGSFDGVARSGRQPVVTLEKKRRSRGGRKPKNAAKAGNAGRKFRGVRQRPWGKWAAEIRDPLRRVRLWLGTYNTAEEAAMVYDHAAIQLRGPDALTNFSTAKKETTECYTSAEDSHDNVTSPKSVLRFFSQPDAEAESSFTSSPADDAVPVKLGGGEDSTDFPIFPLSDDLFSELENPVTVPDLFDEVGFWSEMYGTDFGCCGDMVVGSSTDLGPRFGSCDDFVQDFGDIFGSDPLVAL</sequence>
<keyword evidence="6" id="KW-0539">Nucleus</keyword>
<evidence type="ECO:0000256" key="3">
    <source>
        <dbReference type="ARBA" id="ARBA00023015"/>
    </source>
</evidence>
<dbReference type="InterPro" id="IPR036955">
    <property type="entry name" value="AP2/ERF_dom_sf"/>
</dbReference>
<evidence type="ECO:0000256" key="4">
    <source>
        <dbReference type="ARBA" id="ARBA00023125"/>
    </source>
</evidence>
<feature type="domain" description="AP2/ERF" evidence="8">
    <location>
        <begin position="122"/>
        <end position="179"/>
    </location>
</feature>
<keyword evidence="10" id="KW-1185">Reference proteome</keyword>
<protein>
    <recommendedName>
        <fullName evidence="8">AP2/ERF domain-containing protein</fullName>
    </recommendedName>
</protein>
<keyword evidence="5" id="KW-0804">Transcription</keyword>
<evidence type="ECO:0000256" key="7">
    <source>
        <dbReference type="SAM" id="MobiDB-lite"/>
    </source>
</evidence>
<reference evidence="9 10" key="1">
    <citation type="journal article" date="2021" name="Nat. Commun.">
        <title>Incipient diploidization of the medicinal plant Perilla within 10,000 years.</title>
        <authorList>
            <person name="Zhang Y."/>
            <person name="Shen Q."/>
            <person name="Leng L."/>
            <person name="Zhang D."/>
            <person name="Chen S."/>
            <person name="Shi Y."/>
            <person name="Ning Z."/>
            <person name="Chen S."/>
        </authorList>
    </citation>
    <scope>NUCLEOTIDE SEQUENCE [LARGE SCALE GENOMIC DNA]</scope>
    <source>
        <strain evidence="10">cv. PC099</strain>
    </source>
</reference>
<dbReference type="Proteomes" id="UP001190926">
    <property type="component" value="Unassembled WGS sequence"/>
</dbReference>
<dbReference type="SMART" id="SM00380">
    <property type="entry name" value="AP2"/>
    <property type="match status" value="1"/>
</dbReference>
<feature type="region of interest" description="Disordered" evidence="7">
    <location>
        <begin position="97"/>
        <end position="120"/>
    </location>
</feature>
<evidence type="ECO:0000313" key="10">
    <source>
        <dbReference type="Proteomes" id="UP001190926"/>
    </source>
</evidence>
<keyword evidence="2" id="KW-0611">Plant defense</keyword>
<dbReference type="GO" id="GO:0003677">
    <property type="term" value="F:DNA binding"/>
    <property type="evidence" value="ECO:0007669"/>
    <property type="project" value="UniProtKB-KW"/>
</dbReference>
<proteinExistence type="predicted"/>
<name>A0AAD4IUB1_PERFH</name>
<dbReference type="EMBL" id="SDAM02002078">
    <property type="protein sequence ID" value="KAH6821497.1"/>
    <property type="molecule type" value="Genomic_DNA"/>
</dbReference>
<dbReference type="PROSITE" id="PS51032">
    <property type="entry name" value="AP2_ERF"/>
    <property type="match status" value="1"/>
</dbReference>
<dbReference type="SUPFAM" id="SSF54171">
    <property type="entry name" value="DNA-binding domain"/>
    <property type="match status" value="1"/>
</dbReference>
<dbReference type="InterPro" id="IPR001471">
    <property type="entry name" value="AP2/ERF_dom"/>
</dbReference>
<evidence type="ECO:0000313" key="9">
    <source>
        <dbReference type="EMBL" id="KAH6821497.1"/>
    </source>
</evidence>
<dbReference type="InterPro" id="IPR016177">
    <property type="entry name" value="DNA-bd_dom_sf"/>
</dbReference>
<dbReference type="PANTHER" id="PTHR31194">
    <property type="entry name" value="SHN SHINE , DNA BINDING / TRANSCRIPTION FACTOR"/>
    <property type="match status" value="1"/>
</dbReference>
<dbReference type="PANTHER" id="PTHR31194:SF140">
    <property type="entry name" value="ETHYLENE-RESPONSIVE TRANSCRIPTION FACTOR CRF2"/>
    <property type="match status" value="1"/>
</dbReference>
<dbReference type="FunFam" id="3.30.730.10:FF:000001">
    <property type="entry name" value="Ethylene-responsive transcription factor 2"/>
    <property type="match status" value="1"/>
</dbReference>
<feature type="compositionally biased region" description="Basic residues" evidence="7">
    <location>
        <begin position="100"/>
        <end position="112"/>
    </location>
</feature>
<organism evidence="9 10">
    <name type="scientific">Perilla frutescens var. hirtella</name>
    <name type="common">Perilla citriodora</name>
    <name type="synonym">Perilla setoyensis</name>
    <dbReference type="NCBI Taxonomy" id="608512"/>
    <lineage>
        <taxon>Eukaryota</taxon>
        <taxon>Viridiplantae</taxon>
        <taxon>Streptophyta</taxon>
        <taxon>Embryophyta</taxon>
        <taxon>Tracheophyta</taxon>
        <taxon>Spermatophyta</taxon>
        <taxon>Magnoliopsida</taxon>
        <taxon>eudicotyledons</taxon>
        <taxon>Gunneridae</taxon>
        <taxon>Pentapetalae</taxon>
        <taxon>asterids</taxon>
        <taxon>lamiids</taxon>
        <taxon>Lamiales</taxon>
        <taxon>Lamiaceae</taxon>
        <taxon>Nepetoideae</taxon>
        <taxon>Elsholtzieae</taxon>
        <taxon>Perilla</taxon>
    </lineage>
</organism>
<dbReference type="GO" id="GO:0005634">
    <property type="term" value="C:nucleus"/>
    <property type="evidence" value="ECO:0007669"/>
    <property type="project" value="UniProtKB-SubCell"/>
</dbReference>
<evidence type="ECO:0000256" key="5">
    <source>
        <dbReference type="ARBA" id="ARBA00023163"/>
    </source>
</evidence>
<accession>A0AAD4IUB1</accession>
<dbReference type="Pfam" id="PF00847">
    <property type="entry name" value="AP2"/>
    <property type="match status" value="1"/>
</dbReference>
<dbReference type="GO" id="GO:0003700">
    <property type="term" value="F:DNA-binding transcription factor activity"/>
    <property type="evidence" value="ECO:0007669"/>
    <property type="project" value="InterPro"/>
</dbReference>